<sequence>VSEAAQANSYTVAWNGDNNQGNPVASGRYILKMSAPNYSETITMTLLK</sequence>
<gene>
    <name evidence="2" type="ORF">METZ01_LOCUS457334</name>
</gene>
<dbReference type="Gene3D" id="2.60.40.4070">
    <property type="match status" value="1"/>
</dbReference>
<evidence type="ECO:0000259" key="1">
    <source>
        <dbReference type="Pfam" id="PF13860"/>
    </source>
</evidence>
<organism evidence="2">
    <name type="scientific">marine metagenome</name>
    <dbReference type="NCBI Taxonomy" id="408172"/>
    <lineage>
        <taxon>unclassified sequences</taxon>
        <taxon>metagenomes</taxon>
        <taxon>ecological metagenomes</taxon>
    </lineage>
</organism>
<reference evidence="2" key="1">
    <citation type="submission" date="2018-05" db="EMBL/GenBank/DDBJ databases">
        <authorList>
            <person name="Lanie J.A."/>
            <person name="Ng W.-L."/>
            <person name="Kazmierczak K.M."/>
            <person name="Andrzejewski T.M."/>
            <person name="Davidsen T.M."/>
            <person name="Wayne K.J."/>
            <person name="Tettelin H."/>
            <person name="Glass J.I."/>
            <person name="Rusch D."/>
            <person name="Podicherti R."/>
            <person name="Tsui H.-C.T."/>
            <person name="Winkler M.E."/>
        </authorList>
    </citation>
    <scope>NUCLEOTIDE SEQUENCE</scope>
</reference>
<dbReference type="Pfam" id="PF13860">
    <property type="entry name" value="FlgD_ig"/>
    <property type="match status" value="1"/>
</dbReference>
<name>A0A383AA62_9ZZZZ</name>
<proteinExistence type="predicted"/>
<dbReference type="InterPro" id="IPR025965">
    <property type="entry name" value="FlgD/Vpr_Ig-like"/>
</dbReference>
<accession>A0A383AA62</accession>
<dbReference type="EMBL" id="UINC01190354">
    <property type="protein sequence ID" value="SVE04480.1"/>
    <property type="molecule type" value="Genomic_DNA"/>
</dbReference>
<feature type="non-terminal residue" evidence="2">
    <location>
        <position position="1"/>
    </location>
</feature>
<feature type="domain" description="FlgD/Vpr Ig-like" evidence="1">
    <location>
        <begin position="5"/>
        <end position="36"/>
    </location>
</feature>
<protein>
    <recommendedName>
        <fullName evidence="1">FlgD/Vpr Ig-like domain-containing protein</fullName>
    </recommendedName>
</protein>
<dbReference type="AlphaFoldDB" id="A0A383AA62"/>
<evidence type="ECO:0000313" key="2">
    <source>
        <dbReference type="EMBL" id="SVE04480.1"/>
    </source>
</evidence>